<sequence>MFEDQAAITCNFCGKPILAYSIEAALGTGLLEEAMVSTDSEEIAKAARRYGAAVPFMRSQDASGDYATTAEVLLEVLENYGEQGKTFDYMVCIYPKAPFVTAKKLAELKYEMMCSRQEVGGNQD</sequence>
<keyword evidence="2" id="KW-1185">Reference proteome</keyword>
<organism evidence="1 2">
    <name type="scientific">Petralouisia muris</name>
    <dbReference type="NCBI Taxonomy" id="3032872"/>
    <lineage>
        <taxon>Bacteria</taxon>
        <taxon>Bacillati</taxon>
        <taxon>Bacillota</taxon>
        <taxon>Clostridia</taxon>
        <taxon>Lachnospirales</taxon>
        <taxon>Lachnospiraceae</taxon>
        <taxon>Petralouisia</taxon>
    </lineage>
</organism>
<accession>A0AC61S2L6</accession>
<protein>
    <submittedName>
        <fullName evidence="1">Uncharacterized protein</fullName>
    </submittedName>
</protein>
<dbReference type="Proteomes" id="UP000304953">
    <property type="component" value="Unassembled WGS sequence"/>
</dbReference>
<gene>
    <name evidence="1" type="ORF">E5329_00265</name>
</gene>
<evidence type="ECO:0000313" key="2">
    <source>
        <dbReference type="Proteomes" id="UP000304953"/>
    </source>
</evidence>
<dbReference type="EMBL" id="SRYA01000001">
    <property type="protein sequence ID" value="TGY98253.1"/>
    <property type="molecule type" value="Genomic_DNA"/>
</dbReference>
<reference evidence="1" key="1">
    <citation type="submission" date="2019-04" db="EMBL/GenBank/DDBJ databases">
        <title>Microbes associate with the intestines of laboratory mice.</title>
        <authorList>
            <person name="Navarre W."/>
            <person name="Wong E."/>
            <person name="Huang K."/>
            <person name="Tropini C."/>
            <person name="Ng K."/>
            <person name="Yu B."/>
        </authorList>
    </citation>
    <scope>NUCLEOTIDE SEQUENCE</scope>
    <source>
        <strain evidence="1">NM01_1-7b</strain>
    </source>
</reference>
<proteinExistence type="predicted"/>
<evidence type="ECO:0000313" key="1">
    <source>
        <dbReference type="EMBL" id="TGY98253.1"/>
    </source>
</evidence>
<comment type="caution">
    <text evidence="1">The sequence shown here is derived from an EMBL/GenBank/DDBJ whole genome shotgun (WGS) entry which is preliminary data.</text>
</comment>
<name>A0AC61S2L6_9FIRM</name>